<dbReference type="EMBL" id="MT141426">
    <property type="protein sequence ID" value="QJA60939.1"/>
    <property type="molecule type" value="Genomic_DNA"/>
</dbReference>
<dbReference type="AlphaFoldDB" id="A0A6H1ZHD8"/>
<protein>
    <submittedName>
        <fullName evidence="1">Uncharacterized protein</fullName>
    </submittedName>
</protein>
<evidence type="ECO:0000313" key="2">
    <source>
        <dbReference type="EMBL" id="QJA60939.1"/>
    </source>
</evidence>
<accession>A0A6H1ZHD8</accession>
<organism evidence="1">
    <name type="scientific">viral metagenome</name>
    <dbReference type="NCBI Taxonomy" id="1070528"/>
    <lineage>
        <taxon>unclassified sequences</taxon>
        <taxon>metagenomes</taxon>
        <taxon>organismal metagenomes</taxon>
    </lineage>
</organism>
<reference evidence="1" key="1">
    <citation type="submission" date="2020-03" db="EMBL/GenBank/DDBJ databases">
        <title>The deep terrestrial virosphere.</title>
        <authorList>
            <person name="Holmfeldt K."/>
            <person name="Nilsson E."/>
            <person name="Simone D."/>
            <person name="Lopez-Fernandez M."/>
            <person name="Wu X."/>
            <person name="de Brujin I."/>
            <person name="Lundin D."/>
            <person name="Andersson A."/>
            <person name="Bertilsson S."/>
            <person name="Dopson M."/>
        </authorList>
    </citation>
    <scope>NUCLEOTIDE SEQUENCE</scope>
    <source>
        <strain evidence="2">MM415B01016</strain>
        <strain evidence="1">TM448A00494</strain>
    </source>
</reference>
<dbReference type="EMBL" id="MT144018">
    <property type="protein sequence ID" value="QJA46685.1"/>
    <property type="molecule type" value="Genomic_DNA"/>
</dbReference>
<gene>
    <name evidence="2" type="ORF">MM415B01016_0008</name>
    <name evidence="1" type="ORF">TM448A00494_0032</name>
</gene>
<evidence type="ECO:0000313" key="1">
    <source>
        <dbReference type="EMBL" id="QJA46685.1"/>
    </source>
</evidence>
<proteinExistence type="predicted"/>
<name>A0A6H1ZHD8_9ZZZZ</name>
<sequence>MERFRNEVNPEELAMLQRVLDDYCIDHGVTANERDNVALSVMNLFRRGVTDEETLRERLRRFLA</sequence>